<organism evidence="2 3">
    <name type="scientific">Angustibacter aerolatus</name>
    <dbReference type="NCBI Taxonomy" id="1162965"/>
    <lineage>
        <taxon>Bacteria</taxon>
        <taxon>Bacillati</taxon>
        <taxon>Actinomycetota</taxon>
        <taxon>Actinomycetes</taxon>
        <taxon>Kineosporiales</taxon>
        <taxon>Kineosporiaceae</taxon>
    </lineage>
</organism>
<gene>
    <name evidence="2" type="ORF">GCM10025868_38650</name>
</gene>
<sequence>MLGVALVLLSGADWLSGQALGVTIVVCTLVWLAFEMRAFTRMRVLVPGAAGPGQGADGGR</sequence>
<dbReference type="EMBL" id="BSUZ01000001">
    <property type="protein sequence ID" value="GMA88615.1"/>
    <property type="molecule type" value="Genomic_DNA"/>
</dbReference>
<proteinExistence type="predicted"/>
<accession>A0ABQ6JPF4</accession>
<reference evidence="3" key="1">
    <citation type="journal article" date="2019" name="Int. J. Syst. Evol. Microbiol.">
        <title>The Global Catalogue of Microorganisms (GCM) 10K type strain sequencing project: providing services to taxonomists for standard genome sequencing and annotation.</title>
        <authorList>
            <consortium name="The Broad Institute Genomics Platform"/>
            <consortium name="The Broad Institute Genome Sequencing Center for Infectious Disease"/>
            <person name="Wu L."/>
            <person name="Ma J."/>
        </authorList>
    </citation>
    <scope>NUCLEOTIDE SEQUENCE [LARGE SCALE GENOMIC DNA]</scope>
    <source>
        <strain evidence="3">NBRC 108730</strain>
    </source>
</reference>
<comment type="caution">
    <text evidence="2">The sequence shown here is derived from an EMBL/GenBank/DDBJ whole genome shotgun (WGS) entry which is preliminary data.</text>
</comment>
<keyword evidence="1" id="KW-0812">Transmembrane</keyword>
<evidence type="ECO:0000313" key="3">
    <source>
        <dbReference type="Proteomes" id="UP001157017"/>
    </source>
</evidence>
<keyword evidence="3" id="KW-1185">Reference proteome</keyword>
<name>A0ABQ6JPF4_9ACTN</name>
<keyword evidence="1" id="KW-1133">Transmembrane helix</keyword>
<evidence type="ECO:0000256" key="1">
    <source>
        <dbReference type="SAM" id="Phobius"/>
    </source>
</evidence>
<protein>
    <recommendedName>
        <fullName evidence="4">DUF418 domain-containing protein</fullName>
    </recommendedName>
</protein>
<feature type="transmembrane region" description="Helical" evidence="1">
    <location>
        <begin position="15"/>
        <end position="34"/>
    </location>
</feature>
<dbReference type="Proteomes" id="UP001157017">
    <property type="component" value="Unassembled WGS sequence"/>
</dbReference>
<keyword evidence="1" id="KW-0472">Membrane</keyword>
<evidence type="ECO:0008006" key="4">
    <source>
        <dbReference type="Google" id="ProtNLM"/>
    </source>
</evidence>
<evidence type="ECO:0000313" key="2">
    <source>
        <dbReference type="EMBL" id="GMA88615.1"/>
    </source>
</evidence>